<dbReference type="RefSeq" id="WP_011617452.1">
    <property type="nucleotide sequence ID" value="NC_008314.1"/>
</dbReference>
<dbReference type="InterPro" id="IPR023606">
    <property type="entry name" value="CoA-Trfase_III_dom_1_sf"/>
</dbReference>
<dbReference type="OrthoDB" id="5294844at2"/>
<dbReference type="PANTHER" id="PTHR48228:SF5">
    <property type="entry name" value="ALPHA-METHYLACYL-COA RACEMASE"/>
    <property type="match status" value="1"/>
</dbReference>
<dbReference type="STRING" id="381666.H16_B1749"/>
<gene>
    <name evidence="2" type="ordered locus">H16_B1749</name>
    <name evidence="3" type="ORF">E6A55_28020</name>
</gene>
<dbReference type="KEGG" id="reh:H16_B1749"/>
<dbReference type="PANTHER" id="PTHR48228">
    <property type="entry name" value="SUCCINYL-COA--D-CITRAMALATE COA-TRANSFERASE"/>
    <property type="match status" value="1"/>
</dbReference>
<organism evidence="2 4">
    <name type="scientific">Cupriavidus necator (strain ATCC 17699 / DSM 428 / KCTC 22496 / NCIMB 10442 / H16 / Stanier 337)</name>
    <name type="common">Ralstonia eutropha</name>
    <dbReference type="NCBI Taxonomy" id="381666"/>
    <lineage>
        <taxon>Bacteria</taxon>
        <taxon>Pseudomonadati</taxon>
        <taxon>Pseudomonadota</taxon>
        <taxon>Betaproteobacteria</taxon>
        <taxon>Burkholderiales</taxon>
        <taxon>Burkholderiaceae</taxon>
        <taxon>Cupriavidus</taxon>
    </lineage>
</organism>
<evidence type="ECO:0000313" key="3">
    <source>
        <dbReference type="EMBL" id="QCC04363.1"/>
    </source>
</evidence>
<dbReference type="HOGENOM" id="CLU_033975_5_0_4"/>
<dbReference type="AlphaFoldDB" id="Q0K0E3"/>
<dbReference type="EMBL" id="AM260480">
    <property type="protein sequence ID" value="CAJ96531.1"/>
    <property type="molecule type" value="Genomic_DNA"/>
</dbReference>
<keyword evidence="2" id="KW-0808">Transferase</keyword>
<dbReference type="Proteomes" id="UP000008210">
    <property type="component" value="Chromosome 2"/>
</dbReference>
<keyword evidence="2" id="KW-0413">Isomerase</keyword>
<accession>Q0K0E3</accession>
<dbReference type="InterPro" id="IPR003673">
    <property type="entry name" value="CoA-Trfase_fam_III"/>
</dbReference>
<protein>
    <submittedName>
        <fullName evidence="2 3">CoA transferase</fullName>
        <ecNumber evidence="2">5.1.99.-</ecNumber>
    </submittedName>
</protein>
<dbReference type="SUPFAM" id="SSF89796">
    <property type="entry name" value="CoA-transferase family III (CaiB/BaiF)"/>
    <property type="match status" value="1"/>
</dbReference>
<dbReference type="GO" id="GO:0016853">
    <property type="term" value="F:isomerase activity"/>
    <property type="evidence" value="ECO:0007669"/>
    <property type="project" value="UniProtKB-KW"/>
</dbReference>
<dbReference type="Proteomes" id="UP000296079">
    <property type="component" value="Chromosome 2"/>
</dbReference>
<proteinExistence type="predicted"/>
<dbReference type="Gene3D" id="3.40.50.10540">
    <property type="entry name" value="Crotonobetainyl-coa:carnitine coa-transferase, domain 1"/>
    <property type="match status" value="1"/>
</dbReference>
<dbReference type="Pfam" id="PF02515">
    <property type="entry name" value="CoA_transf_3"/>
    <property type="match status" value="1"/>
</dbReference>
<name>Q0K0E3_CUPNH</name>
<dbReference type="EC" id="5.1.99.-" evidence="2"/>
<sequence>MSGPLKGVRIIEFGAIGPAPFACMMLADNGADVIRVARHVPAWRQGIMDASKDVLARSRRVVHLDLKTPEGVREARALARDADGIVEGYRPGVMERLGLGPEVLLADNPRLVYGRMTGWGQDGPLAQRAGHDINYIALAGALHAFGREGGKPTPPANLVADFGGGGMLLAFGMVSAILHARATGEGQVVDCAMLDGTALLMSMMWSLRSAGVWRDERGVNLLDTGTHFYETYETSDGKYIAIGAVEPEFYALLRERLGLADDPDFDRQRDPKAWPDLKARLSTIFKTRSRDEWCRIFDPTDACVTPVLSMSEAPDHPHARARGVFTTIDGVVQPSPAPRYSRTVNDAPRMLRPQQDDRDAIRPGRRTALCASEPATDS</sequence>
<dbReference type="InterPro" id="IPR050509">
    <property type="entry name" value="CoA-transferase_III"/>
</dbReference>
<dbReference type="GO" id="GO:0016740">
    <property type="term" value="F:transferase activity"/>
    <property type="evidence" value="ECO:0007669"/>
    <property type="project" value="UniProtKB-KW"/>
</dbReference>
<dbReference type="InterPro" id="IPR044855">
    <property type="entry name" value="CoA-Trfase_III_dom3_sf"/>
</dbReference>
<evidence type="ECO:0000313" key="5">
    <source>
        <dbReference type="Proteomes" id="UP000296079"/>
    </source>
</evidence>
<evidence type="ECO:0000313" key="4">
    <source>
        <dbReference type="Proteomes" id="UP000008210"/>
    </source>
</evidence>
<evidence type="ECO:0000256" key="1">
    <source>
        <dbReference type="SAM" id="MobiDB-lite"/>
    </source>
</evidence>
<dbReference type="EMBL" id="CP039288">
    <property type="protein sequence ID" value="QCC04363.1"/>
    <property type="molecule type" value="Genomic_DNA"/>
</dbReference>
<reference evidence="3 5" key="2">
    <citation type="submission" date="2019-04" db="EMBL/GenBank/DDBJ databases">
        <title>Long-read de novo sequencing of Cupriavidus necator H16.</title>
        <authorList>
            <person name="Little G.T."/>
            <person name="Ehsaan M."/>
            <person name="Arenas-Lopez C."/>
            <person name="Jawed K."/>
            <person name="Winzer K."/>
            <person name="Kovacs K."/>
            <person name="Malys N."/>
            <person name="Minton N.P."/>
        </authorList>
    </citation>
    <scope>NUCLEOTIDE SEQUENCE [LARGE SCALE GENOMIC DNA]</scope>
    <source>
        <strain evidence="3 5">H16</strain>
    </source>
</reference>
<dbReference type="eggNOG" id="COG1804">
    <property type="taxonomic scope" value="Bacteria"/>
</dbReference>
<feature type="region of interest" description="Disordered" evidence="1">
    <location>
        <begin position="350"/>
        <end position="378"/>
    </location>
</feature>
<keyword evidence="4" id="KW-1185">Reference proteome</keyword>
<dbReference type="Gene3D" id="3.30.1540.10">
    <property type="entry name" value="formyl-coa transferase, domain 3"/>
    <property type="match status" value="1"/>
</dbReference>
<evidence type="ECO:0000313" key="2">
    <source>
        <dbReference type="EMBL" id="CAJ96531.1"/>
    </source>
</evidence>
<reference evidence="2 4" key="1">
    <citation type="journal article" date="2006" name="Nat. Biotechnol.">
        <title>Genome sequence of the bioplastic-producing 'Knallgas' bacterium Ralstonia eutropha H16.</title>
        <authorList>
            <person name="Pohlmann A."/>
            <person name="Fricke W.F."/>
            <person name="Reinecke F."/>
            <person name="Kusian B."/>
            <person name="Liesegang H."/>
            <person name="Cramm R."/>
            <person name="Eitinger T."/>
            <person name="Ewering C."/>
            <person name="Potter M."/>
            <person name="Schwartz E."/>
            <person name="Strittmatter A."/>
            <person name="Voss I."/>
            <person name="Gottschalk G."/>
            <person name="Steinbuechel A."/>
            <person name="Friedrich B."/>
            <person name="Bowien B."/>
        </authorList>
    </citation>
    <scope>NUCLEOTIDE SEQUENCE [LARGE SCALE GENOMIC DNA]</scope>
    <source>
        <strain evidence="4">ATCC 17699 / DSM 428 / KCTC 22496 / NCIMB 10442 / H16 / Stanier 337</strain>
        <strain evidence="2">H16</strain>
    </source>
</reference>